<evidence type="ECO:0000256" key="1">
    <source>
        <dbReference type="SAM" id="Phobius"/>
    </source>
</evidence>
<keyword evidence="1" id="KW-1133">Transmembrane helix</keyword>
<accession>A0AAV0WC64</accession>
<sequence>METSVRVCMRERGASLRSQSAARSLIVRTMARVPPLSCLIVLPLITLYATYHVNATIFVPEEIPSLLSVVYSNMPPIKKGTDSKLGVGFRLGPNADVQFQLELGPQTNTLPIGGSAGANTGSAPAVANKRHATVGQGSGSSGGKPKDWLNAWRLQMSPGYVADDESNNVVSGEVMGSSGDGSLDAVAHLRQLYKPQPITA</sequence>
<dbReference type="EMBL" id="CARXXK010000002">
    <property type="protein sequence ID" value="CAI6353372.1"/>
    <property type="molecule type" value="Genomic_DNA"/>
</dbReference>
<protein>
    <submittedName>
        <fullName evidence="2">Uncharacterized protein</fullName>
    </submittedName>
</protein>
<gene>
    <name evidence="2" type="ORF">MEUPH1_LOCUS9501</name>
</gene>
<reference evidence="2 3" key="1">
    <citation type="submission" date="2023-01" db="EMBL/GenBank/DDBJ databases">
        <authorList>
            <person name="Whitehead M."/>
        </authorList>
    </citation>
    <scope>NUCLEOTIDE SEQUENCE [LARGE SCALE GENOMIC DNA]</scope>
</reference>
<keyword evidence="1" id="KW-0472">Membrane</keyword>
<name>A0AAV0WC64_9HEMI</name>
<dbReference type="AlphaFoldDB" id="A0AAV0WC64"/>
<evidence type="ECO:0000313" key="3">
    <source>
        <dbReference type="Proteomes" id="UP001160148"/>
    </source>
</evidence>
<dbReference type="Proteomes" id="UP001160148">
    <property type="component" value="Unassembled WGS sequence"/>
</dbReference>
<keyword evidence="1" id="KW-0812">Transmembrane</keyword>
<evidence type="ECO:0000313" key="2">
    <source>
        <dbReference type="EMBL" id="CAI6353372.1"/>
    </source>
</evidence>
<proteinExistence type="predicted"/>
<comment type="caution">
    <text evidence="2">The sequence shown here is derived from an EMBL/GenBank/DDBJ whole genome shotgun (WGS) entry which is preliminary data.</text>
</comment>
<keyword evidence="3" id="KW-1185">Reference proteome</keyword>
<feature type="transmembrane region" description="Helical" evidence="1">
    <location>
        <begin position="33"/>
        <end position="51"/>
    </location>
</feature>
<organism evidence="2 3">
    <name type="scientific">Macrosiphum euphorbiae</name>
    <name type="common">potato aphid</name>
    <dbReference type="NCBI Taxonomy" id="13131"/>
    <lineage>
        <taxon>Eukaryota</taxon>
        <taxon>Metazoa</taxon>
        <taxon>Ecdysozoa</taxon>
        <taxon>Arthropoda</taxon>
        <taxon>Hexapoda</taxon>
        <taxon>Insecta</taxon>
        <taxon>Pterygota</taxon>
        <taxon>Neoptera</taxon>
        <taxon>Paraneoptera</taxon>
        <taxon>Hemiptera</taxon>
        <taxon>Sternorrhyncha</taxon>
        <taxon>Aphidomorpha</taxon>
        <taxon>Aphidoidea</taxon>
        <taxon>Aphididae</taxon>
        <taxon>Macrosiphini</taxon>
        <taxon>Macrosiphum</taxon>
    </lineage>
</organism>